<dbReference type="AlphaFoldDB" id="A0A6J1H1A1"/>
<feature type="transmembrane region" description="Helical" evidence="1">
    <location>
        <begin position="144"/>
        <end position="162"/>
    </location>
</feature>
<gene>
    <name evidence="3" type="primary">LOC111459231</name>
</gene>
<organism evidence="2 3">
    <name type="scientific">Cucurbita moschata</name>
    <name type="common">Winter crookneck squash</name>
    <name type="synonym">Cucurbita pepo var. moschata</name>
    <dbReference type="NCBI Taxonomy" id="3662"/>
    <lineage>
        <taxon>Eukaryota</taxon>
        <taxon>Viridiplantae</taxon>
        <taxon>Streptophyta</taxon>
        <taxon>Embryophyta</taxon>
        <taxon>Tracheophyta</taxon>
        <taxon>Spermatophyta</taxon>
        <taxon>Magnoliopsida</taxon>
        <taxon>eudicotyledons</taxon>
        <taxon>Gunneridae</taxon>
        <taxon>Pentapetalae</taxon>
        <taxon>rosids</taxon>
        <taxon>fabids</taxon>
        <taxon>Cucurbitales</taxon>
        <taxon>Cucurbitaceae</taxon>
        <taxon>Cucurbiteae</taxon>
        <taxon>Cucurbita</taxon>
    </lineage>
</organism>
<keyword evidence="1" id="KW-1133">Transmembrane helix</keyword>
<proteinExistence type="predicted"/>
<dbReference type="GeneID" id="111459231"/>
<protein>
    <submittedName>
        <fullName evidence="3">Uncharacterized protein LOC111459231</fullName>
    </submittedName>
</protein>
<keyword evidence="1" id="KW-0812">Transmembrane</keyword>
<keyword evidence="2" id="KW-1185">Reference proteome</keyword>
<dbReference type="RefSeq" id="XP_022957798.1">
    <property type="nucleotide sequence ID" value="XM_023102030.1"/>
</dbReference>
<evidence type="ECO:0000313" key="2">
    <source>
        <dbReference type="Proteomes" id="UP000504609"/>
    </source>
</evidence>
<evidence type="ECO:0000256" key="1">
    <source>
        <dbReference type="SAM" id="Phobius"/>
    </source>
</evidence>
<keyword evidence="1" id="KW-0472">Membrane</keyword>
<accession>A0A6J1H1A1</accession>
<sequence>MELQWLKRDFETLAENKQQKVRYYDSRVNYTTMAYLAWLRFFYFALSSASSTLHCVHWPMVLGLSLSSSFLYFLILLQPFIKLYRTHNLLDTICKEHTLICQRILEAMNQDAEAGASNDGVRFDFGLQVRALSDDSFCGGEMKVYGCAIAFALLAVTAFELYA</sequence>
<reference evidence="3" key="1">
    <citation type="submission" date="2025-08" db="UniProtKB">
        <authorList>
            <consortium name="RefSeq"/>
        </authorList>
    </citation>
    <scope>IDENTIFICATION</scope>
    <source>
        <tissue evidence="3">Young leaves</tissue>
    </source>
</reference>
<feature type="transmembrane region" description="Helical" evidence="1">
    <location>
        <begin position="28"/>
        <end position="46"/>
    </location>
</feature>
<dbReference type="Proteomes" id="UP000504609">
    <property type="component" value="Unplaced"/>
</dbReference>
<dbReference type="KEGG" id="cmos:111459231"/>
<evidence type="ECO:0000313" key="3">
    <source>
        <dbReference type="RefSeq" id="XP_022957798.1"/>
    </source>
</evidence>
<feature type="transmembrane region" description="Helical" evidence="1">
    <location>
        <begin position="58"/>
        <end position="77"/>
    </location>
</feature>
<name>A0A6J1H1A1_CUCMO</name>